<accession>A0ABY7EV37</accession>
<reference evidence="1" key="1">
    <citation type="submission" date="2022-11" db="EMBL/GenBank/DDBJ databases">
        <title>Centuries of genome instability and evolution in soft-shell clam transmissible cancer (bioRxiv).</title>
        <authorList>
            <person name="Hart S.F.M."/>
            <person name="Yonemitsu M.A."/>
            <person name="Giersch R.M."/>
            <person name="Beal B.F."/>
            <person name="Arriagada G."/>
            <person name="Davis B.W."/>
            <person name="Ostrander E.A."/>
            <person name="Goff S.P."/>
            <person name="Metzger M.J."/>
        </authorList>
    </citation>
    <scope>NUCLEOTIDE SEQUENCE</scope>
    <source>
        <strain evidence="1">MELC-2E11</strain>
        <tissue evidence="1">Siphon/mantle</tissue>
    </source>
</reference>
<keyword evidence="2" id="KW-1185">Reference proteome</keyword>
<proteinExistence type="predicted"/>
<evidence type="ECO:0000313" key="2">
    <source>
        <dbReference type="Proteomes" id="UP001164746"/>
    </source>
</evidence>
<gene>
    <name evidence="1" type="ORF">MAR_036142</name>
</gene>
<organism evidence="1 2">
    <name type="scientific">Mya arenaria</name>
    <name type="common">Soft-shell clam</name>
    <dbReference type="NCBI Taxonomy" id="6604"/>
    <lineage>
        <taxon>Eukaryota</taxon>
        <taxon>Metazoa</taxon>
        <taxon>Spiralia</taxon>
        <taxon>Lophotrochozoa</taxon>
        <taxon>Mollusca</taxon>
        <taxon>Bivalvia</taxon>
        <taxon>Autobranchia</taxon>
        <taxon>Heteroconchia</taxon>
        <taxon>Euheterodonta</taxon>
        <taxon>Imparidentia</taxon>
        <taxon>Neoheterodontei</taxon>
        <taxon>Myida</taxon>
        <taxon>Myoidea</taxon>
        <taxon>Myidae</taxon>
        <taxon>Mya</taxon>
    </lineage>
</organism>
<sequence>MASCWRDTKPVMLLIHDPDGVGAINRGPGNPEQQHVWVPKAIEDYQRHMQGLDLFDQMMSAAHNAYVIAHDNNPEVIQLKWPQFQDLAEDLIENYKASRAAPLTNIENLPPVPRTT</sequence>
<dbReference type="EMBL" id="CP111018">
    <property type="protein sequence ID" value="WAR11066.1"/>
    <property type="molecule type" value="Genomic_DNA"/>
</dbReference>
<dbReference type="Proteomes" id="UP001164746">
    <property type="component" value="Chromosome 7"/>
</dbReference>
<evidence type="ECO:0000313" key="1">
    <source>
        <dbReference type="EMBL" id="WAR11066.1"/>
    </source>
</evidence>
<name>A0ABY7EV37_MYAAR</name>
<protein>
    <submittedName>
        <fullName evidence="1">Uncharacterized protein</fullName>
    </submittedName>
</protein>